<evidence type="ECO:0000256" key="2">
    <source>
        <dbReference type="ARBA" id="ARBA00021975"/>
    </source>
</evidence>
<dbReference type="InterPro" id="IPR002099">
    <property type="entry name" value="MutL/Mlh/PMS"/>
</dbReference>
<dbReference type="PROSITE" id="PS00058">
    <property type="entry name" value="DNA_MISMATCH_REPAIR_1"/>
    <property type="match status" value="1"/>
</dbReference>
<feature type="region of interest" description="Disordered" evidence="6">
    <location>
        <begin position="334"/>
        <end position="430"/>
    </location>
</feature>
<dbReference type="FunFam" id="3.30.565.10:FF:000003">
    <property type="entry name" value="DNA mismatch repair endonuclease MutL"/>
    <property type="match status" value="1"/>
</dbReference>
<dbReference type="AlphaFoldDB" id="A0A484HLA6"/>
<sequence>MAGIRVLPEILSNKIAAGEVVERPASVVKELVENALDARSSRVDIAVENGGKSLIQVSDNGEGMGRDDAMLSIERYATGKIFTDDDLFSIQTLGFRGEALPSIASVSRFRLETRDEASETGTVLFMEGGRLKKVSEAGLPKGTRVSVRNLFYNTPARKKFLKTPQTEMGRVADTVAVISMARPQVRLTLSHNGRAVKNWPPVRDPADRIIDVLGADLSGRLIRAESETPGDMSVSGWISTPDSARSAGTRIFMYINGRPARDPVMRKALLKGYEGRLMKGRFPVSVLFLTLPFDQVDVNVHPAKQEVKFADPRAVYETVAGAVSLALKGLDAPFARRRPPLPPLPKPLRGGAPSPAGVFETLSDYAGRTPSVSPGRPSPARRPSSPESRAAPRPQAEIKFREKPVTTPEETKREKPESRPPKKEEQAPLWEKKRFSDMRIIGRLKNAYILCESPEGLAIIDPHAAHERVIFEKLKKSMAENRPDVQNLLIPETIETGYREAGLLKEMIPDLAAMGFEVEPFGGNTFAVKSVPAMAVNRDIKRLIADMIEKMAEIGFAPGVEKALDECMAVIACHSAVRSGRRLPMEEMKNLLKEMDECDHPSHCPHGRPSWIQWPVKTIEKSFKRIL</sequence>
<dbReference type="Gene3D" id="3.30.1540.20">
    <property type="entry name" value="MutL, C-terminal domain, dimerisation subdomain"/>
    <property type="match status" value="1"/>
</dbReference>
<dbReference type="InterPro" id="IPR014721">
    <property type="entry name" value="Ribsml_uS5_D2-typ_fold_subgr"/>
</dbReference>
<dbReference type="Gene3D" id="3.30.230.10">
    <property type="match status" value="1"/>
</dbReference>
<dbReference type="Gene3D" id="3.30.1370.100">
    <property type="entry name" value="MutL, C-terminal domain, regulatory subdomain"/>
    <property type="match status" value="1"/>
</dbReference>
<dbReference type="NCBIfam" id="TIGR00585">
    <property type="entry name" value="mutl"/>
    <property type="match status" value="1"/>
</dbReference>
<evidence type="ECO:0000259" key="7">
    <source>
        <dbReference type="SMART" id="SM00853"/>
    </source>
</evidence>
<dbReference type="GO" id="GO:0016887">
    <property type="term" value="F:ATP hydrolysis activity"/>
    <property type="evidence" value="ECO:0007669"/>
    <property type="project" value="InterPro"/>
</dbReference>
<dbReference type="InterPro" id="IPR036890">
    <property type="entry name" value="HATPase_C_sf"/>
</dbReference>
<evidence type="ECO:0000259" key="8">
    <source>
        <dbReference type="SMART" id="SM01340"/>
    </source>
</evidence>
<keyword evidence="3 5" id="KW-0227">DNA damage</keyword>
<evidence type="ECO:0000256" key="4">
    <source>
        <dbReference type="ARBA" id="ARBA00023204"/>
    </source>
</evidence>
<evidence type="ECO:0000256" key="3">
    <source>
        <dbReference type="ARBA" id="ARBA00022763"/>
    </source>
</evidence>
<dbReference type="SMART" id="SM00853">
    <property type="entry name" value="MutL_C"/>
    <property type="match status" value="1"/>
</dbReference>
<dbReference type="InterPro" id="IPR014790">
    <property type="entry name" value="MutL_C"/>
</dbReference>
<dbReference type="GO" id="GO:0032300">
    <property type="term" value="C:mismatch repair complex"/>
    <property type="evidence" value="ECO:0007669"/>
    <property type="project" value="InterPro"/>
</dbReference>
<dbReference type="SUPFAM" id="SSF55874">
    <property type="entry name" value="ATPase domain of HSP90 chaperone/DNA topoisomerase II/histidine kinase"/>
    <property type="match status" value="1"/>
</dbReference>
<proteinExistence type="inferred from homology"/>
<feature type="domain" description="DNA mismatch repair protein S5" evidence="8">
    <location>
        <begin position="209"/>
        <end position="328"/>
    </location>
</feature>
<feature type="domain" description="MutL C-terminal dimerisation" evidence="7">
    <location>
        <begin position="440"/>
        <end position="583"/>
    </location>
</feature>
<keyword evidence="4 5" id="KW-0234">DNA repair</keyword>
<feature type="compositionally biased region" description="Low complexity" evidence="6">
    <location>
        <begin position="381"/>
        <end position="394"/>
    </location>
</feature>
<evidence type="ECO:0000256" key="5">
    <source>
        <dbReference type="HAMAP-Rule" id="MF_00149"/>
    </source>
</evidence>
<dbReference type="SMART" id="SM01340">
    <property type="entry name" value="DNA_mis_repair"/>
    <property type="match status" value="1"/>
</dbReference>
<evidence type="ECO:0000256" key="1">
    <source>
        <dbReference type="ARBA" id="ARBA00006082"/>
    </source>
</evidence>
<dbReference type="SUPFAM" id="SSF118116">
    <property type="entry name" value="DNA mismatch repair protein MutL"/>
    <property type="match status" value="1"/>
</dbReference>
<dbReference type="CDD" id="cd00782">
    <property type="entry name" value="MutL_Trans"/>
    <property type="match status" value="1"/>
</dbReference>
<dbReference type="HAMAP" id="MF_00149">
    <property type="entry name" value="DNA_mis_repair"/>
    <property type="match status" value="1"/>
</dbReference>
<comment type="function">
    <text evidence="5">This protein is involved in the repair of mismatches in DNA. It is required for dam-dependent methyl-directed DNA mismatch repair. May act as a 'molecular matchmaker', a protein that promotes the formation of a stable complex between two or more DNA-binding proteins in an ATP-dependent manner without itself being part of a final effector complex.</text>
</comment>
<gene>
    <name evidence="5 9" type="primary">mutL</name>
    <name evidence="9" type="ORF">EPICR_70037</name>
</gene>
<dbReference type="PANTHER" id="PTHR10073">
    <property type="entry name" value="DNA MISMATCH REPAIR PROTEIN MLH, PMS, MUTL"/>
    <property type="match status" value="1"/>
</dbReference>
<feature type="compositionally biased region" description="Basic and acidic residues" evidence="6">
    <location>
        <begin position="396"/>
        <end position="430"/>
    </location>
</feature>
<dbReference type="GO" id="GO:0005524">
    <property type="term" value="F:ATP binding"/>
    <property type="evidence" value="ECO:0007669"/>
    <property type="project" value="InterPro"/>
</dbReference>
<dbReference type="InterPro" id="IPR042121">
    <property type="entry name" value="MutL_C_regsub"/>
</dbReference>
<organism evidence="9">
    <name type="scientific">uncultured Desulfobacteraceae bacterium</name>
    <dbReference type="NCBI Taxonomy" id="218296"/>
    <lineage>
        <taxon>Bacteria</taxon>
        <taxon>Pseudomonadati</taxon>
        <taxon>Thermodesulfobacteriota</taxon>
        <taxon>Desulfobacteria</taxon>
        <taxon>Desulfobacterales</taxon>
        <taxon>Desulfobacteraceae</taxon>
        <taxon>environmental samples</taxon>
    </lineage>
</organism>
<name>A0A484HLA6_9BACT</name>
<dbReference type="CDD" id="cd16926">
    <property type="entry name" value="HATPase_MutL-MLH-PMS-like"/>
    <property type="match status" value="1"/>
</dbReference>
<comment type="similarity">
    <text evidence="1 5">Belongs to the DNA mismatch repair MutL/HexB family.</text>
</comment>
<dbReference type="Gene3D" id="3.30.565.10">
    <property type="entry name" value="Histidine kinase-like ATPase, C-terminal domain"/>
    <property type="match status" value="1"/>
</dbReference>
<dbReference type="InterPro" id="IPR020568">
    <property type="entry name" value="Ribosomal_Su5_D2-typ_SF"/>
</dbReference>
<dbReference type="InterPro" id="IPR038973">
    <property type="entry name" value="MutL/Mlh/Pms-like"/>
</dbReference>
<evidence type="ECO:0000313" key="9">
    <source>
        <dbReference type="EMBL" id="VEN75196.1"/>
    </source>
</evidence>
<dbReference type="Pfam" id="PF01119">
    <property type="entry name" value="DNA_mis_repair"/>
    <property type="match status" value="1"/>
</dbReference>
<dbReference type="PANTHER" id="PTHR10073:SF12">
    <property type="entry name" value="DNA MISMATCH REPAIR PROTEIN MLH1"/>
    <property type="match status" value="1"/>
</dbReference>
<dbReference type="SUPFAM" id="SSF54211">
    <property type="entry name" value="Ribosomal protein S5 domain 2-like"/>
    <property type="match status" value="1"/>
</dbReference>
<protein>
    <recommendedName>
        <fullName evidence="2 5">DNA mismatch repair protein MutL</fullName>
    </recommendedName>
</protein>
<dbReference type="InterPro" id="IPR020667">
    <property type="entry name" value="DNA_mismatch_repair_MutL"/>
</dbReference>
<reference evidence="9" key="1">
    <citation type="submission" date="2019-01" db="EMBL/GenBank/DDBJ databases">
        <authorList>
            <consortium name="Genoscope - CEA"/>
            <person name="William W."/>
        </authorList>
    </citation>
    <scope>NUCLEOTIDE SEQUENCE</scope>
    <source>
        <strain evidence="9">CR-1</strain>
    </source>
</reference>
<dbReference type="Pfam" id="PF13589">
    <property type="entry name" value="HATPase_c_3"/>
    <property type="match status" value="1"/>
</dbReference>
<dbReference type="GO" id="GO:0030983">
    <property type="term" value="F:mismatched DNA binding"/>
    <property type="evidence" value="ECO:0007669"/>
    <property type="project" value="InterPro"/>
</dbReference>
<dbReference type="InterPro" id="IPR037198">
    <property type="entry name" value="MutL_C_sf"/>
</dbReference>
<dbReference type="EMBL" id="CAACVI010000050">
    <property type="protein sequence ID" value="VEN75196.1"/>
    <property type="molecule type" value="Genomic_DNA"/>
</dbReference>
<accession>A0A484HLA6</accession>
<dbReference type="GO" id="GO:0140664">
    <property type="term" value="F:ATP-dependent DNA damage sensor activity"/>
    <property type="evidence" value="ECO:0007669"/>
    <property type="project" value="InterPro"/>
</dbReference>
<dbReference type="GO" id="GO:0006298">
    <property type="term" value="P:mismatch repair"/>
    <property type="evidence" value="ECO:0007669"/>
    <property type="project" value="UniProtKB-UniRule"/>
</dbReference>
<dbReference type="InterPro" id="IPR042120">
    <property type="entry name" value="MutL_C_dimsub"/>
</dbReference>
<dbReference type="InterPro" id="IPR013507">
    <property type="entry name" value="DNA_mismatch_S5_2-like"/>
</dbReference>
<dbReference type="Pfam" id="PF08676">
    <property type="entry name" value="MutL_C"/>
    <property type="match status" value="1"/>
</dbReference>
<evidence type="ECO:0000256" key="6">
    <source>
        <dbReference type="SAM" id="MobiDB-lite"/>
    </source>
</evidence>
<dbReference type="InterPro" id="IPR014762">
    <property type="entry name" value="DNA_mismatch_repair_CS"/>
</dbReference>